<reference evidence="2 3" key="1">
    <citation type="submission" date="2018-04" db="EMBL/GenBank/DDBJ databases">
        <authorList>
            <person name="Zhang X."/>
            <person name="Yuan J."/>
            <person name="Li F."/>
            <person name="Xiang J."/>
        </authorList>
    </citation>
    <scope>NUCLEOTIDE SEQUENCE [LARGE SCALE GENOMIC DNA]</scope>
    <source>
        <tissue evidence="2">Muscle</tissue>
    </source>
</reference>
<feature type="region of interest" description="Disordered" evidence="1">
    <location>
        <begin position="380"/>
        <end position="415"/>
    </location>
</feature>
<proteinExistence type="predicted"/>
<feature type="region of interest" description="Disordered" evidence="1">
    <location>
        <begin position="14"/>
        <end position="66"/>
    </location>
</feature>
<feature type="compositionally biased region" description="Basic and acidic residues" evidence="1">
    <location>
        <begin position="471"/>
        <end position="488"/>
    </location>
</feature>
<comment type="caution">
    <text evidence="2">The sequence shown here is derived from an EMBL/GenBank/DDBJ whole genome shotgun (WGS) entry which is preliminary data.</text>
</comment>
<feature type="compositionally biased region" description="Polar residues" evidence="1">
    <location>
        <begin position="141"/>
        <end position="158"/>
    </location>
</feature>
<feature type="compositionally biased region" description="Low complexity" evidence="1">
    <location>
        <begin position="382"/>
        <end position="392"/>
    </location>
</feature>
<dbReference type="EMBL" id="QCYY01002577">
    <property type="protein sequence ID" value="ROT69319.1"/>
    <property type="molecule type" value="Genomic_DNA"/>
</dbReference>
<keyword evidence="3" id="KW-1185">Reference proteome</keyword>
<reference evidence="2 3" key="2">
    <citation type="submission" date="2019-01" db="EMBL/GenBank/DDBJ databases">
        <title>The decoding of complex shrimp genome reveals the adaptation for benthos swimmer, frequently molting mechanism and breeding impact on genome.</title>
        <authorList>
            <person name="Sun Y."/>
            <person name="Gao Y."/>
            <person name="Yu Y."/>
        </authorList>
    </citation>
    <scope>NUCLEOTIDE SEQUENCE [LARGE SCALE GENOMIC DNA]</scope>
    <source>
        <tissue evidence="2">Muscle</tissue>
    </source>
</reference>
<feature type="compositionally biased region" description="Basic and acidic residues" evidence="1">
    <location>
        <begin position="275"/>
        <end position="289"/>
    </location>
</feature>
<accession>A0A423SYR2</accession>
<evidence type="ECO:0000256" key="1">
    <source>
        <dbReference type="SAM" id="MobiDB-lite"/>
    </source>
</evidence>
<evidence type="ECO:0000313" key="3">
    <source>
        <dbReference type="Proteomes" id="UP000283509"/>
    </source>
</evidence>
<dbReference type="Proteomes" id="UP000283509">
    <property type="component" value="Unassembled WGS sequence"/>
</dbReference>
<evidence type="ECO:0000313" key="2">
    <source>
        <dbReference type="EMBL" id="ROT69319.1"/>
    </source>
</evidence>
<gene>
    <name evidence="2" type="ORF">C7M84_012479</name>
</gene>
<protein>
    <submittedName>
        <fullName evidence="2">Uncharacterized protein</fullName>
    </submittedName>
</protein>
<feature type="compositionally biased region" description="Polar residues" evidence="1">
    <location>
        <begin position="166"/>
        <end position="189"/>
    </location>
</feature>
<dbReference type="AlphaFoldDB" id="A0A423SYR2"/>
<organism evidence="2 3">
    <name type="scientific">Penaeus vannamei</name>
    <name type="common">Whiteleg shrimp</name>
    <name type="synonym">Litopenaeus vannamei</name>
    <dbReference type="NCBI Taxonomy" id="6689"/>
    <lineage>
        <taxon>Eukaryota</taxon>
        <taxon>Metazoa</taxon>
        <taxon>Ecdysozoa</taxon>
        <taxon>Arthropoda</taxon>
        <taxon>Crustacea</taxon>
        <taxon>Multicrustacea</taxon>
        <taxon>Malacostraca</taxon>
        <taxon>Eumalacostraca</taxon>
        <taxon>Eucarida</taxon>
        <taxon>Decapoda</taxon>
        <taxon>Dendrobranchiata</taxon>
        <taxon>Penaeoidea</taxon>
        <taxon>Penaeidae</taxon>
        <taxon>Penaeus</taxon>
    </lineage>
</organism>
<feature type="region of interest" description="Disordered" evidence="1">
    <location>
        <begin position="275"/>
        <end position="299"/>
    </location>
</feature>
<feature type="region of interest" description="Disordered" evidence="1">
    <location>
        <begin position="141"/>
        <end position="200"/>
    </location>
</feature>
<feature type="region of interest" description="Disordered" evidence="1">
    <location>
        <begin position="467"/>
        <end position="495"/>
    </location>
</feature>
<name>A0A423SYR2_PENVA</name>
<sequence length="495" mass="54258">MQVSRSVPWRYGHILQRGQKGHLRPRITPLSSRPNSPGPTDRSGDALRGRPLSARRTSRSSRTPPRARELSLIALISRVSECKRGRRVWQVGWVSSQVIRSHDPTRLPLRDARGRGCECYPRPRGLPLGCNRHWNRRASRLSATRQAATAHNAISNTIIHRPASPTLRQPTKPKQPSAGTESSDGTSPAQRRLPGRCNHLPPTYHLANLGHSCEPTAIQQPFLEQAIAPRQPSFAYRLPSTQSPPRFSRPRRTFLASGGGGGGITALHHLTRANEGRCGRRPNSRDKSNRFGVQPGGRSGLGGADCGHVHHPPLLRAGVFALVVVQFLGRTRFKEGGEDLADTAALRLRSLDLLPCPPLLTGHKEVPRTLENHLSERQTTFPLSPLPSSALPHPSPTRLHASPQTPPNSPLAPLLPLSAPPALPVSSSHTRKIQSSYCSTYLTTFYSTFTRLRLSILLTKSTCGGGTRPRRFWEGQGREAGRVGETSRRRGTAGK</sequence>